<evidence type="ECO:0000256" key="1">
    <source>
        <dbReference type="SAM" id="MobiDB-lite"/>
    </source>
</evidence>
<evidence type="ECO:0008006" key="6">
    <source>
        <dbReference type="Google" id="ProtNLM"/>
    </source>
</evidence>
<gene>
    <name evidence="2" type="ORF">O9G_000247</name>
    <name evidence="3" type="ORF">ROZALSC1DRAFT_27020</name>
</gene>
<organism evidence="2 4">
    <name type="scientific">Rozella allomycis (strain CSF55)</name>
    <dbReference type="NCBI Taxonomy" id="988480"/>
    <lineage>
        <taxon>Eukaryota</taxon>
        <taxon>Fungi</taxon>
        <taxon>Fungi incertae sedis</taxon>
        <taxon>Cryptomycota</taxon>
        <taxon>Cryptomycota incertae sedis</taxon>
        <taxon>Rozella</taxon>
    </lineage>
</organism>
<sequence length="102" mass="11289">MIIPPSNAPSLMSPSVRQSPTTFTKDYRSALLNTNVPKDPLLNSPTINSADFIQTQQQQQQEILARQDDQLDVVLGAISTIKDQGYTIHTELSDQQGYANTK</sequence>
<feature type="region of interest" description="Disordered" evidence="1">
    <location>
        <begin position="1"/>
        <end position="22"/>
    </location>
</feature>
<dbReference type="AlphaFoldDB" id="A0A075ASS2"/>
<keyword evidence="4" id="KW-1185">Reference proteome</keyword>
<dbReference type="EMBL" id="ML004944">
    <property type="protein sequence ID" value="RKP21567.1"/>
    <property type="molecule type" value="Genomic_DNA"/>
</dbReference>
<dbReference type="Proteomes" id="UP000281549">
    <property type="component" value="Unassembled WGS sequence"/>
</dbReference>
<reference evidence="5" key="2">
    <citation type="journal article" date="2018" name="Nat. Microbiol.">
        <title>Leveraging single-cell genomics to expand the fungal tree of life.</title>
        <authorList>
            <person name="Ahrendt S.R."/>
            <person name="Quandt C.A."/>
            <person name="Ciobanu D."/>
            <person name="Clum A."/>
            <person name="Salamov A."/>
            <person name="Andreopoulos B."/>
            <person name="Cheng J.F."/>
            <person name="Woyke T."/>
            <person name="Pelin A."/>
            <person name="Henrissat B."/>
            <person name="Reynolds N.K."/>
            <person name="Benny G.L."/>
            <person name="Smith M.E."/>
            <person name="James T.Y."/>
            <person name="Grigoriev I.V."/>
        </authorList>
    </citation>
    <scope>NUCLEOTIDE SEQUENCE [LARGE SCALE GENOMIC DNA]</scope>
    <source>
        <strain evidence="5">CSF55</strain>
    </source>
</reference>
<protein>
    <recommendedName>
        <fullName evidence="6">t-SNARE coiled-coil homology domain-containing protein</fullName>
    </recommendedName>
</protein>
<reference evidence="2 4" key="1">
    <citation type="journal article" date="2013" name="Curr. Biol.">
        <title>Shared signatures of parasitism and phylogenomics unite Cryptomycota and microsporidia.</title>
        <authorList>
            <person name="James T.Y."/>
            <person name="Pelin A."/>
            <person name="Bonen L."/>
            <person name="Ahrendt S."/>
            <person name="Sain D."/>
            <person name="Corradi N."/>
            <person name="Stajich J.E."/>
        </authorList>
    </citation>
    <scope>NUCLEOTIDE SEQUENCE [LARGE SCALE GENOMIC DNA]</scope>
    <source>
        <strain evidence="2 4">CSF55</strain>
        <strain evidence="2 4">CSF55</strain>
    </source>
</reference>
<evidence type="ECO:0000313" key="5">
    <source>
        <dbReference type="Proteomes" id="UP000281549"/>
    </source>
</evidence>
<dbReference type="EMBL" id="KE561209">
    <property type="protein sequence ID" value="EPZ31768.1"/>
    <property type="molecule type" value="Genomic_DNA"/>
</dbReference>
<feature type="compositionally biased region" description="Polar residues" evidence="1">
    <location>
        <begin position="8"/>
        <end position="22"/>
    </location>
</feature>
<evidence type="ECO:0000313" key="3">
    <source>
        <dbReference type="EMBL" id="RKP21567.1"/>
    </source>
</evidence>
<dbReference type="Proteomes" id="UP000030755">
    <property type="component" value="Unassembled WGS sequence"/>
</dbReference>
<evidence type="ECO:0000313" key="4">
    <source>
        <dbReference type="Proteomes" id="UP000030755"/>
    </source>
</evidence>
<accession>A0A075ASS2</accession>
<dbReference type="Gene3D" id="1.20.5.110">
    <property type="match status" value="1"/>
</dbReference>
<proteinExistence type="predicted"/>
<reference evidence="3" key="3">
    <citation type="submission" date="2018-08" db="EMBL/GenBank/DDBJ databases">
        <title>Leveraging single-cell genomics to expand the Fungal Tree of Life.</title>
        <authorList>
            <consortium name="DOE Joint Genome Institute"/>
            <person name="Ahrendt S.R."/>
            <person name="Quandt C.A."/>
            <person name="Ciobanu D."/>
            <person name="Clum A."/>
            <person name="Salamov A."/>
            <person name="Andreopoulos B."/>
            <person name="Cheng J.-F."/>
            <person name="Woyke T."/>
            <person name="Pelin A."/>
            <person name="Henrissat B."/>
            <person name="Reynolds N."/>
            <person name="Benny G.L."/>
            <person name="Smith M.E."/>
            <person name="James T.Y."/>
            <person name="Grigoriev I.V."/>
        </authorList>
    </citation>
    <scope>NUCLEOTIDE SEQUENCE</scope>
    <source>
        <strain evidence="3">CSF55</strain>
    </source>
</reference>
<dbReference type="HOGENOM" id="CLU_2279078_0_0_1"/>
<name>A0A075ASS2_ROZAC</name>
<dbReference type="SUPFAM" id="SSF58038">
    <property type="entry name" value="SNARE fusion complex"/>
    <property type="match status" value="1"/>
</dbReference>
<evidence type="ECO:0000313" key="2">
    <source>
        <dbReference type="EMBL" id="EPZ31768.1"/>
    </source>
</evidence>
<dbReference type="CDD" id="cd15841">
    <property type="entry name" value="SNARE_Qc"/>
    <property type="match status" value="1"/>
</dbReference>